<comment type="similarity">
    <text evidence="2">Belongs to the ABC transporter superfamily.</text>
</comment>
<dbReference type="SUPFAM" id="SSF52540">
    <property type="entry name" value="P-loop containing nucleoside triphosphate hydrolases"/>
    <property type="match status" value="1"/>
</dbReference>
<feature type="transmembrane region" description="Helical" evidence="8">
    <location>
        <begin position="273"/>
        <end position="294"/>
    </location>
</feature>
<sequence>MKKLSLYNKRYIFKKPFMIFGLVFIMVSFSALSTGLSYLNNVVINSMENNDNSMFYKFLAIMAIMGLICSIWYLIRSYFCKYMAIKVVLSLKNDISTHISENKGNFFKEKNSSKYLNWLTQDARYVQEEHIEQIFNIASRFIALVLAIVGIMLIQWIIGIFIIFSALILLIITDITKKYLSKKKIEMSNYRVKFNQEINAGLSSFETYYLNNKEQYVSKKISEKSNEYYKHLWAFSKSNAWVELISWIFLETINYSILIVVGFLLVYKNNIGVGLFVASMLLLTTSLRSIRYIFNSFISIRANSNITRKLLKNATTNEIEVSNHILNECAIKVDNVSFWFDESKKIFENLNFKINTNQKYALVGANGSGKTTLIKLLLKILTPKSGEITWEGKGIDVQAILNNISMINDGLSLFPGNISENISFKNNDIDMKFFKEICEIVDLKIINEGNIYKDVKEFNFSSGEIQKLLIIRALYNKRKILIFDEAFSNIDAKAKQKIFNYLINNKELTLIMISHQFSKSDLMLFDEVIKLTPSSIS</sequence>
<dbReference type="InterPro" id="IPR039421">
    <property type="entry name" value="Type_1_exporter"/>
</dbReference>
<dbReference type="Gene3D" id="1.20.1560.10">
    <property type="entry name" value="ABC transporter type 1, transmembrane domain"/>
    <property type="match status" value="1"/>
</dbReference>
<feature type="domain" description="ABC transmembrane type-1" evidence="10">
    <location>
        <begin position="20"/>
        <end position="302"/>
    </location>
</feature>
<proteinExistence type="inferred from homology"/>
<dbReference type="InterPro" id="IPR003439">
    <property type="entry name" value="ABC_transporter-like_ATP-bd"/>
</dbReference>
<organism evidence="11 12">
    <name type="scientific">Mycoplasma marinum</name>
    <dbReference type="NCBI Taxonomy" id="1937190"/>
    <lineage>
        <taxon>Bacteria</taxon>
        <taxon>Bacillati</taxon>
        <taxon>Mycoplasmatota</taxon>
        <taxon>Mollicutes</taxon>
        <taxon>Mycoplasmataceae</taxon>
        <taxon>Mycoplasma</taxon>
    </lineage>
</organism>
<evidence type="ECO:0000259" key="10">
    <source>
        <dbReference type="PROSITE" id="PS50929"/>
    </source>
</evidence>
<dbReference type="InterPro" id="IPR003593">
    <property type="entry name" value="AAA+_ATPase"/>
</dbReference>
<evidence type="ECO:0000256" key="2">
    <source>
        <dbReference type="ARBA" id="ARBA00005417"/>
    </source>
</evidence>
<gene>
    <name evidence="11" type="ORF">C4B24_00200</name>
</gene>
<dbReference type="GO" id="GO:0015421">
    <property type="term" value="F:ABC-type oligopeptide transporter activity"/>
    <property type="evidence" value="ECO:0007669"/>
    <property type="project" value="TreeGrafter"/>
</dbReference>
<dbReference type="InterPro" id="IPR036640">
    <property type="entry name" value="ABC1_TM_sf"/>
</dbReference>
<keyword evidence="6 8" id="KW-1133">Transmembrane helix</keyword>
<evidence type="ECO:0000256" key="8">
    <source>
        <dbReference type="SAM" id="Phobius"/>
    </source>
</evidence>
<dbReference type="SUPFAM" id="SSF90123">
    <property type="entry name" value="ABC transporter transmembrane region"/>
    <property type="match status" value="1"/>
</dbReference>
<dbReference type="InterPro" id="IPR017871">
    <property type="entry name" value="ABC_transporter-like_CS"/>
</dbReference>
<feature type="transmembrane region" description="Helical" evidence="8">
    <location>
        <begin position="141"/>
        <end position="172"/>
    </location>
</feature>
<feature type="transmembrane region" description="Helical" evidence="8">
    <location>
        <begin position="244"/>
        <end position="266"/>
    </location>
</feature>
<name>A0A4R0XQZ2_9MOLU</name>
<dbReference type="PROSITE" id="PS00211">
    <property type="entry name" value="ABC_TRANSPORTER_1"/>
    <property type="match status" value="1"/>
</dbReference>
<dbReference type="RefSeq" id="WP_131598224.1">
    <property type="nucleotide sequence ID" value="NZ_PSZO01000001.1"/>
</dbReference>
<reference evidence="11 12" key="1">
    <citation type="submission" date="2018-02" db="EMBL/GenBank/DDBJ databases">
        <title>Mycoplasma marinum and Mycoplasma todarodis sp. nov., moderately halophilic and psychrotolerant mycoplasmas isolated from cephalopods.</title>
        <authorList>
            <person name="Viver T."/>
        </authorList>
    </citation>
    <scope>NUCLEOTIDE SEQUENCE [LARGE SCALE GENOMIC DNA]</scope>
    <source>
        <strain evidence="11 12">PE</strain>
    </source>
</reference>
<evidence type="ECO:0000313" key="11">
    <source>
        <dbReference type="EMBL" id="TCG12020.1"/>
    </source>
</evidence>
<protein>
    <recommendedName>
        <fullName evidence="13">ABC transporter ATP-binding protein</fullName>
    </recommendedName>
</protein>
<comment type="caution">
    <text evidence="11">The sequence shown here is derived from an EMBL/GenBank/DDBJ whole genome shotgun (WGS) entry which is preliminary data.</text>
</comment>
<dbReference type="GO" id="GO:0005524">
    <property type="term" value="F:ATP binding"/>
    <property type="evidence" value="ECO:0007669"/>
    <property type="project" value="UniProtKB-KW"/>
</dbReference>
<dbReference type="Proteomes" id="UP000294192">
    <property type="component" value="Unassembled WGS sequence"/>
</dbReference>
<feature type="transmembrane region" description="Helical" evidence="8">
    <location>
        <begin position="54"/>
        <end position="75"/>
    </location>
</feature>
<evidence type="ECO:0000256" key="3">
    <source>
        <dbReference type="ARBA" id="ARBA00022692"/>
    </source>
</evidence>
<dbReference type="InterPro" id="IPR011527">
    <property type="entry name" value="ABC1_TM_dom"/>
</dbReference>
<evidence type="ECO:0000256" key="4">
    <source>
        <dbReference type="ARBA" id="ARBA00022741"/>
    </source>
</evidence>
<dbReference type="PROSITE" id="PS50929">
    <property type="entry name" value="ABC_TM1F"/>
    <property type="match status" value="1"/>
</dbReference>
<accession>A0A4R0XQZ2</accession>
<evidence type="ECO:0000256" key="7">
    <source>
        <dbReference type="ARBA" id="ARBA00023136"/>
    </source>
</evidence>
<dbReference type="OrthoDB" id="400069at2"/>
<dbReference type="PROSITE" id="PS50893">
    <property type="entry name" value="ABC_TRANSPORTER_2"/>
    <property type="match status" value="1"/>
</dbReference>
<feature type="transmembrane region" description="Helical" evidence="8">
    <location>
        <begin position="12"/>
        <end position="34"/>
    </location>
</feature>
<evidence type="ECO:0000256" key="5">
    <source>
        <dbReference type="ARBA" id="ARBA00022840"/>
    </source>
</evidence>
<evidence type="ECO:0000256" key="6">
    <source>
        <dbReference type="ARBA" id="ARBA00022989"/>
    </source>
</evidence>
<dbReference type="Pfam" id="PF00664">
    <property type="entry name" value="ABC_membrane"/>
    <property type="match status" value="1"/>
</dbReference>
<dbReference type="Gene3D" id="3.40.50.300">
    <property type="entry name" value="P-loop containing nucleotide triphosphate hydrolases"/>
    <property type="match status" value="1"/>
</dbReference>
<dbReference type="PANTHER" id="PTHR43394">
    <property type="entry name" value="ATP-DEPENDENT PERMEASE MDL1, MITOCHONDRIAL"/>
    <property type="match status" value="1"/>
</dbReference>
<dbReference type="Pfam" id="PF00005">
    <property type="entry name" value="ABC_tran"/>
    <property type="match status" value="1"/>
</dbReference>
<dbReference type="EMBL" id="PSZO01000001">
    <property type="protein sequence ID" value="TCG12020.1"/>
    <property type="molecule type" value="Genomic_DNA"/>
</dbReference>
<keyword evidence="7 8" id="KW-0472">Membrane</keyword>
<dbReference type="SMART" id="SM00382">
    <property type="entry name" value="AAA"/>
    <property type="match status" value="1"/>
</dbReference>
<evidence type="ECO:0008006" key="13">
    <source>
        <dbReference type="Google" id="ProtNLM"/>
    </source>
</evidence>
<evidence type="ECO:0000256" key="1">
    <source>
        <dbReference type="ARBA" id="ARBA00004651"/>
    </source>
</evidence>
<dbReference type="InterPro" id="IPR027417">
    <property type="entry name" value="P-loop_NTPase"/>
</dbReference>
<dbReference type="PANTHER" id="PTHR43394:SF1">
    <property type="entry name" value="ATP-BINDING CASSETTE SUB-FAMILY B MEMBER 10, MITOCHONDRIAL"/>
    <property type="match status" value="1"/>
</dbReference>
<evidence type="ECO:0000259" key="9">
    <source>
        <dbReference type="PROSITE" id="PS50893"/>
    </source>
</evidence>
<feature type="domain" description="ABC transporter" evidence="9">
    <location>
        <begin position="331"/>
        <end position="537"/>
    </location>
</feature>
<keyword evidence="12" id="KW-1185">Reference proteome</keyword>
<keyword evidence="3 8" id="KW-0812">Transmembrane</keyword>
<comment type="subcellular location">
    <subcellularLocation>
        <location evidence="1">Cell membrane</location>
        <topology evidence="1">Multi-pass membrane protein</topology>
    </subcellularLocation>
</comment>
<keyword evidence="5" id="KW-0067">ATP-binding</keyword>
<keyword evidence="4" id="KW-0547">Nucleotide-binding</keyword>
<dbReference type="GO" id="GO:0016887">
    <property type="term" value="F:ATP hydrolysis activity"/>
    <property type="evidence" value="ECO:0007669"/>
    <property type="project" value="InterPro"/>
</dbReference>
<dbReference type="GO" id="GO:0005886">
    <property type="term" value="C:plasma membrane"/>
    <property type="evidence" value="ECO:0007669"/>
    <property type="project" value="UniProtKB-SubCell"/>
</dbReference>
<dbReference type="AlphaFoldDB" id="A0A4R0XQZ2"/>
<evidence type="ECO:0000313" key="12">
    <source>
        <dbReference type="Proteomes" id="UP000294192"/>
    </source>
</evidence>